<name>A0AAD5SSV7_9FUNG</name>
<dbReference type="SUPFAM" id="SSF52540">
    <property type="entry name" value="P-loop containing nucleoside triphosphate hydrolases"/>
    <property type="match status" value="1"/>
</dbReference>
<feature type="domain" description="NB-ARC" evidence="1">
    <location>
        <begin position="11"/>
        <end position="138"/>
    </location>
</feature>
<dbReference type="InterPro" id="IPR027417">
    <property type="entry name" value="P-loop_NTPase"/>
</dbReference>
<dbReference type="PANTHER" id="PTHR22845">
    <property type="entry name" value="APOPTOTIC PROTEASE-ACTIVATING FACTOR 1"/>
    <property type="match status" value="1"/>
</dbReference>
<keyword evidence="3" id="KW-1185">Reference proteome</keyword>
<proteinExistence type="predicted"/>
<reference evidence="2" key="1">
    <citation type="submission" date="2020-05" db="EMBL/GenBank/DDBJ databases">
        <title>Phylogenomic resolution of chytrid fungi.</title>
        <authorList>
            <person name="Stajich J.E."/>
            <person name="Amses K."/>
            <person name="Simmons R."/>
            <person name="Seto K."/>
            <person name="Myers J."/>
            <person name="Bonds A."/>
            <person name="Quandt C.A."/>
            <person name="Barry K."/>
            <person name="Liu P."/>
            <person name="Grigoriev I."/>
            <person name="Longcore J.E."/>
            <person name="James T.Y."/>
        </authorList>
    </citation>
    <scope>NUCLEOTIDE SEQUENCE</scope>
    <source>
        <strain evidence="2">JEL0513</strain>
    </source>
</reference>
<dbReference type="Proteomes" id="UP001211907">
    <property type="component" value="Unassembled WGS sequence"/>
</dbReference>
<dbReference type="Gene3D" id="3.40.50.300">
    <property type="entry name" value="P-loop containing nucleotide triphosphate hydrolases"/>
    <property type="match status" value="1"/>
</dbReference>
<dbReference type="EMBL" id="JADGJH010002843">
    <property type="protein sequence ID" value="KAJ3094513.1"/>
    <property type="molecule type" value="Genomic_DNA"/>
</dbReference>
<organism evidence="2 3">
    <name type="scientific">Physocladia obscura</name>
    <dbReference type="NCBI Taxonomy" id="109957"/>
    <lineage>
        <taxon>Eukaryota</taxon>
        <taxon>Fungi</taxon>
        <taxon>Fungi incertae sedis</taxon>
        <taxon>Chytridiomycota</taxon>
        <taxon>Chytridiomycota incertae sedis</taxon>
        <taxon>Chytridiomycetes</taxon>
        <taxon>Chytridiales</taxon>
        <taxon>Chytriomycetaceae</taxon>
        <taxon>Physocladia</taxon>
    </lineage>
</organism>
<dbReference type="InterPro" id="IPR002182">
    <property type="entry name" value="NB-ARC"/>
</dbReference>
<dbReference type="Pfam" id="PF00931">
    <property type="entry name" value="NB-ARC"/>
    <property type="match status" value="1"/>
</dbReference>
<feature type="non-terminal residue" evidence="2">
    <location>
        <position position="309"/>
    </location>
</feature>
<evidence type="ECO:0000313" key="2">
    <source>
        <dbReference type="EMBL" id="KAJ3094513.1"/>
    </source>
</evidence>
<dbReference type="Gene3D" id="1.10.8.430">
    <property type="entry name" value="Helical domain of apoptotic protease-activating factors"/>
    <property type="match status" value="1"/>
</dbReference>
<dbReference type="GO" id="GO:0005829">
    <property type="term" value="C:cytosol"/>
    <property type="evidence" value="ECO:0007669"/>
    <property type="project" value="UniProtKB-ARBA"/>
</dbReference>
<evidence type="ECO:0000313" key="3">
    <source>
        <dbReference type="Proteomes" id="UP001211907"/>
    </source>
</evidence>
<dbReference type="InterPro" id="IPR042197">
    <property type="entry name" value="Apaf_helical"/>
</dbReference>
<gene>
    <name evidence="2" type="ORF">HK100_006114</name>
</gene>
<sequence>MDNTFKIHKYCVLHGVGGSGKTYAAVKYGYQRMQSGQNVAWLKCDSAANAESSYRDFALGVSRYPANNGRLAAALTLPFHLVMNDIVQNDIGRSFLLILDNVENYKDVEQIVTVHTQAKCEVLITTRYSLTPTNQNQPLESIPVILPSEQACVLFFQSLDVRKISTEDAKKITEACNQLPLRIHVAARYLSKNFTEPVKSYLTAVQKEKAKKVTNPDIYPEVSLSIDSLAKKNSITHQLLLLLSFLDPDVIYIALVKEWCSKAHKLTNIPMLASRKFIPKASDFEVHVLELEDLGLVSQIFQGSALTIH</sequence>
<dbReference type="GO" id="GO:0043531">
    <property type="term" value="F:ADP binding"/>
    <property type="evidence" value="ECO:0007669"/>
    <property type="project" value="InterPro"/>
</dbReference>
<dbReference type="PANTHER" id="PTHR22845:SF5">
    <property type="entry name" value="APOPTOTIC PROTEASE-ACTIVATING FACTOR 1"/>
    <property type="match status" value="1"/>
</dbReference>
<comment type="caution">
    <text evidence="2">The sequence shown here is derived from an EMBL/GenBank/DDBJ whole genome shotgun (WGS) entry which is preliminary data.</text>
</comment>
<dbReference type="AlphaFoldDB" id="A0AAD5SSV7"/>
<protein>
    <recommendedName>
        <fullName evidence="1">NB-ARC domain-containing protein</fullName>
    </recommendedName>
</protein>
<accession>A0AAD5SSV7</accession>
<evidence type="ECO:0000259" key="1">
    <source>
        <dbReference type="Pfam" id="PF00931"/>
    </source>
</evidence>
<dbReference type="GO" id="GO:0006915">
    <property type="term" value="P:apoptotic process"/>
    <property type="evidence" value="ECO:0007669"/>
    <property type="project" value="UniProtKB-ARBA"/>
</dbReference>